<sequence>MNCFFICYFEQEDYSEHRIDELLANELKSMYGSKVTTVLIVLMRDGLVTRYFKKAWGLQRKSKRISRVRC</sequence>
<reference evidence="1" key="2">
    <citation type="journal article" date="2022" name="Res Sq">
        <title>Comparative Genomics Reveals Insights into the Divergent Evolution of Astigmatic Mites and Household Pest Adaptations.</title>
        <authorList>
            <person name="Xiong Q."/>
            <person name="Wan A.T.-Y."/>
            <person name="Liu X.-Y."/>
            <person name="Fung C.S.-H."/>
            <person name="Xiao X."/>
            <person name="Malainual N."/>
            <person name="Hou J."/>
            <person name="Wang L."/>
            <person name="Wang M."/>
            <person name="Yang K."/>
            <person name="Cui Y."/>
            <person name="Leung E."/>
            <person name="Nong W."/>
            <person name="Shin S.-K."/>
            <person name="Au S."/>
            <person name="Jeong K.Y."/>
            <person name="Chew F.T."/>
            <person name="Hui J."/>
            <person name="Leung T.F."/>
            <person name="Tungtrongchitr A."/>
            <person name="Zhong N."/>
            <person name="Liu Z."/>
            <person name="Tsui S."/>
        </authorList>
    </citation>
    <scope>NUCLEOTIDE SEQUENCE</scope>
    <source>
        <strain evidence="1">Derf</strain>
        <tissue evidence="1">Whole organism</tissue>
    </source>
</reference>
<dbReference type="AlphaFoldDB" id="A0A922L044"/>
<accession>A0A922L044</accession>
<comment type="caution">
    <text evidence="1">The sequence shown here is derived from an EMBL/GenBank/DDBJ whole genome shotgun (WGS) entry which is preliminary data.</text>
</comment>
<proteinExistence type="predicted"/>
<evidence type="ECO:0000313" key="1">
    <source>
        <dbReference type="EMBL" id="KAH9501556.1"/>
    </source>
</evidence>
<name>A0A922L044_DERFA</name>
<evidence type="ECO:0000313" key="2">
    <source>
        <dbReference type="Proteomes" id="UP000790347"/>
    </source>
</evidence>
<keyword evidence="2" id="KW-1185">Reference proteome</keyword>
<reference evidence="1" key="1">
    <citation type="submission" date="2013-05" db="EMBL/GenBank/DDBJ databases">
        <authorList>
            <person name="Yim A.K.Y."/>
            <person name="Chan T.F."/>
            <person name="Ji K.M."/>
            <person name="Liu X.Y."/>
            <person name="Zhou J.W."/>
            <person name="Li R.Q."/>
            <person name="Yang K.Y."/>
            <person name="Li J."/>
            <person name="Li M."/>
            <person name="Law P.T.W."/>
            <person name="Wu Y.L."/>
            <person name="Cai Z.L."/>
            <person name="Qin H."/>
            <person name="Bao Y."/>
            <person name="Leung R.K.K."/>
            <person name="Ng P.K.S."/>
            <person name="Zou J."/>
            <person name="Zhong X.J."/>
            <person name="Ran P.X."/>
            <person name="Zhong N.S."/>
            <person name="Liu Z.G."/>
            <person name="Tsui S.K.W."/>
        </authorList>
    </citation>
    <scope>NUCLEOTIDE SEQUENCE</scope>
    <source>
        <strain evidence="1">Derf</strain>
        <tissue evidence="1">Whole organism</tissue>
    </source>
</reference>
<dbReference type="Proteomes" id="UP000790347">
    <property type="component" value="Unassembled WGS sequence"/>
</dbReference>
<dbReference type="EMBL" id="ASGP02000006">
    <property type="protein sequence ID" value="KAH9501556.1"/>
    <property type="molecule type" value="Genomic_DNA"/>
</dbReference>
<organism evidence="1 2">
    <name type="scientific">Dermatophagoides farinae</name>
    <name type="common">American house dust mite</name>
    <dbReference type="NCBI Taxonomy" id="6954"/>
    <lineage>
        <taxon>Eukaryota</taxon>
        <taxon>Metazoa</taxon>
        <taxon>Ecdysozoa</taxon>
        <taxon>Arthropoda</taxon>
        <taxon>Chelicerata</taxon>
        <taxon>Arachnida</taxon>
        <taxon>Acari</taxon>
        <taxon>Acariformes</taxon>
        <taxon>Sarcoptiformes</taxon>
        <taxon>Astigmata</taxon>
        <taxon>Psoroptidia</taxon>
        <taxon>Analgoidea</taxon>
        <taxon>Pyroglyphidae</taxon>
        <taxon>Dermatophagoidinae</taxon>
        <taxon>Dermatophagoides</taxon>
    </lineage>
</organism>
<gene>
    <name evidence="1" type="ORF">DERF_012396</name>
</gene>
<protein>
    <submittedName>
        <fullName evidence="1">Uncharacterized protein</fullName>
    </submittedName>
</protein>